<dbReference type="AlphaFoldDB" id="A0A942T8Q1"/>
<dbReference type="RefSeq" id="WP_213148218.1">
    <property type="nucleotide sequence ID" value="NZ_JAGYPE020000027.1"/>
</dbReference>
<evidence type="ECO:0000256" key="1">
    <source>
        <dbReference type="ARBA" id="ARBA00004651"/>
    </source>
</evidence>
<feature type="transmembrane region" description="Helical" evidence="7">
    <location>
        <begin position="83"/>
        <end position="106"/>
    </location>
</feature>
<sequence length="284" mass="32559">MNLKRIAKKVVILVLQCLLAVEVLICIGALPVLLKDLTFHFSDYFIAIKAMNLGLISYDQLTLDGKNPLFPVIFDRYIESMKILGLSILTACFIAFVITYLSFIFFRKKINVLKNLIELAEAVPDLMFILLLQLAVIMIYKKTGIKIATVVSIREKAFLLPVISLSVPISFYITKVFIHHIEEELEKQYIHLAKAKGLSFSYILNIHVLRNIAEGMFGSSKTIFWTMLSTLLVVDYLFNMNGLLRAMVTGPDPFVVGCILIFIPFYLLYRTYEWISFDYRKDSK</sequence>
<feature type="transmembrane region" description="Helical" evidence="7">
    <location>
        <begin position="222"/>
        <end position="242"/>
    </location>
</feature>
<organism evidence="9">
    <name type="scientific">Neobacillus citreus</name>
    <dbReference type="NCBI Taxonomy" id="2833578"/>
    <lineage>
        <taxon>Bacteria</taxon>
        <taxon>Bacillati</taxon>
        <taxon>Bacillota</taxon>
        <taxon>Bacilli</taxon>
        <taxon>Bacillales</taxon>
        <taxon>Bacillaceae</taxon>
        <taxon>Neobacillus</taxon>
    </lineage>
</organism>
<evidence type="ECO:0000313" key="10">
    <source>
        <dbReference type="EMBL" id="MCH6266928.1"/>
    </source>
</evidence>
<dbReference type="Pfam" id="PF00528">
    <property type="entry name" value="BPD_transp_1"/>
    <property type="match status" value="1"/>
</dbReference>
<comment type="subcellular location">
    <subcellularLocation>
        <location evidence="1">Cell membrane</location>
        <topology evidence="1">Multi-pass membrane protein</topology>
    </subcellularLocation>
</comment>
<evidence type="ECO:0000256" key="4">
    <source>
        <dbReference type="ARBA" id="ARBA00022692"/>
    </source>
</evidence>
<keyword evidence="6 7" id="KW-0472">Membrane</keyword>
<reference evidence="9" key="1">
    <citation type="submission" date="2021-05" db="EMBL/GenBank/DDBJ databases">
        <title>Novel Bacillus species.</title>
        <authorList>
            <person name="Liu G."/>
        </authorList>
    </citation>
    <scope>NUCLEOTIDE SEQUENCE</scope>
    <source>
        <strain evidence="9 11">FJAT-50051</strain>
    </source>
</reference>
<keyword evidence="2" id="KW-0813">Transport</keyword>
<dbReference type="PANTHER" id="PTHR30465">
    <property type="entry name" value="INNER MEMBRANE ABC TRANSPORTER"/>
    <property type="match status" value="1"/>
</dbReference>
<evidence type="ECO:0000256" key="7">
    <source>
        <dbReference type="SAM" id="Phobius"/>
    </source>
</evidence>
<comment type="caution">
    <text evidence="9">The sequence shown here is derived from an EMBL/GenBank/DDBJ whole genome shotgun (WGS) entry which is preliminary data.</text>
</comment>
<evidence type="ECO:0000313" key="11">
    <source>
        <dbReference type="Proteomes" id="UP000677265"/>
    </source>
</evidence>
<name>A0A942T8Q1_9BACI</name>
<keyword evidence="11" id="KW-1185">Reference proteome</keyword>
<dbReference type="InterPro" id="IPR035906">
    <property type="entry name" value="MetI-like_sf"/>
</dbReference>
<feature type="transmembrane region" description="Helical" evidence="7">
    <location>
        <begin position="12"/>
        <end position="32"/>
    </location>
</feature>
<evidence type="ECO:0000256" key="5">
    <source>
        <dbReference type="ARBA" id="ARBA00022989"/>
    </source>
</evidence>
<gene>
    <name evidence="10" type="ORF">KHB02_015505</name>
    <name evidence="9" type="ORF">KHB02_44480</name>
</gene>
<protein>
    <submittedName>
        <fullName evidence="9">ABC transporter permease subunit</fullName>
    </submittedName>
</protein>
<evidence type="ECO:0000256" key="6">
    <source>
        <dbReference type="ARBA" id="ARBA00023136"/>
    </source>
</evidence>
<evidence type="ECO:0000256" key="3">
    <source>
        <dbReference type="ARBA" id="ARBA00022475"/>
    </source>
</evidence>
<evidence type="ECO:0000259" key="8">
    <source>
        <dbReference type="Pfam" id="PF00528"/>
    </source>
</evidence>
<dbReference type="GO" id="GO:0005886">
    <property type="term" value="C:plasma membrane"/>
    <property type="evidence" value="ECO:0007669"/>
    <property type="project" value="UniProtKB-SubCell"/>
</dbReference>
<feature type="transmembrane region" description="Helical" evidence="7">
    <location>
        <begin position="157"/>
        <end position="178"/>
    </location>
</feature>
<feature type="transmembrane region" description="Helical" evidence="7">
    <location>
        <begin position="126"/>
        <end position="145"/>
    </location>
</feature>
<accession>A0A942T8Q1</accession>
<evidence type="ECO:0000256" key="2">
    <source>
        <dbReference type="ARBA" id="ARBA00022448"/>
    </source>
</evidence>
<keyword evidence="3" id="KW-1003">Cell membrane</keyword>
<dbReference type="Gene3D" id="1.10.3720.10">
    <property type="entry name" value="MetI-like"/>
    <property type="match status" value="1"/>
</dbReference>
<evidence type="ECO:0000313" key="9">
    <source>
        <dbReference type="EMBL" id="MBS4188414.1"/>
    </source>
</evidence>
<keyword evidence="4 7" id="KW-0812">Transmembrane</keyword>
<dbReference type="PANTHER" id="PTHR30465:SF44">
    <property type="entry name" value="ABC-TYPE DIPEPTIDE_OLIGOPEPTIDE TRANSPORT SYSTEM, PERMEASE COMPONENT"/>
    <property type="match status" value="1"/>
</dbReference>
<dbReference type="CDD" id="cd06261">
    <property type="entry name" value="TM_PBP2"/>
    <property type="match status" value="1"/>
</dbReference>
<keyword evidence="5 7" id="KW-1133">Transmembrane helix</keyword>
<dbReference type="Proteomes" id="UP000677265">
    <property type="component" value="Unassembled WGS sequence"/>
</dbReference>
<dbReference type="SUPFAM" id="SSF161098">
    <property type="entry name" value="MetI-like"/>
    <property type="match status" value="1"/>
</dbReference>
<dbReference type="EMBL" id="JAGYPE020000027">
    <property type="protein sequence ID" value="MCH6266928.1"/>
    <property type="molecule type" value="Genomic_DNA"/>
</dbReference>
<feature type="domain" description="ABC transmembrane type-1" evidence="8">
    <location>
        <begin position="105"/>
        <end position="250"/>
    </location>
</feature>
<dbReference type="GO" id="GO:0055085">
    <property type="term" value="P:transmembrane transport"/>
    <property type="evidence" value="ECO:0007669"/>
    <property type="project" value="InterPro"/>
</dbReference>
<dbReference type="InterPro" id="IPR000515">
    <property type="entry name" value="MetI-like"/>
</dbReference>
<dbReference type="EMBL" id="JAGYPE010000012">
    <property type="protein sequence ID" value="MBS4188414.1"/>
    <property type="molecule type" value="Genomic_DNA"/>
</dbReference>
<proteinExistence type="predicted"/>
<feature type="transmembrane region" description="Helical" evidence="7">
    <location>
        <begin position="254"/>
        <end position="272"/>
    </location>
</feature>